<evidence type="ECO:0000256" key="4">
    <source>
        <dbReference type="ARBA" id="ARBA00023136"/>
    </source>
</evidence>
<feature type="domain" description="Major facilitator superfamily (MFS) profile" evidence="6">
    <location>
        <begin position="218"/>
        <end position="391"/>
    </location>
</feature>
<feature type="transmembrane region" description="Helical" evidence="5">
    <location>
        <begin position="309"/>
        <end position="331"/>
    </location>
</feature>
<comment type="subcellular location">
    <subcellularLocation>
        <location evidence="1">Membrane</location>
        <topology evidence="1">Multi-pass membrane protein</topology>
    </subcellularLocation>
</comment>
<dbReference type="GO" id="GO:0016020">
    <property type="term" value="C:membrane"/>
    <property type="evidence" value="ECO:0007669"/>
    <property type="project" value="UniProtKB-SubCell"/>
</dbReference>
<evidence type="ECO:0000256" key="2">
    <source>
        <dbReference type="ARBA" id="ARBA00022692"/>
    </source>
</evidence>
<dbReference type="PANTHER" id="PTHR23514">
    <property type="entry name" value="BYPASS OF STOP CODON PROTEIN 6"/>
    <property type="match status" value="1"/>
</dbReference>
<feature type="transmembrane region" description="Helical" evidence="5">
    <location>
        <begin position="338"/>
        <end position="358"/>
    </location>
</feature>
<feature type="transmembrane region" description="Helical" evidence="5">
    <location>
        <begin position="253"/>
        <end position="273"/>
    </location>
</feature>
<evidence type="ECO:0000313" key="7">
    <source>
        <dbReference type="EMBL" id="SNS83442.1"/>
    </source>
</evidence>
<feature type="transmembrane region" description="Helical" evidence="5">
    <location>
        <begin position="56"/>
        <end position="75"/>
    </location>
</feature>
<dbReference type="InterPro" id="IPR011701">
    <property type="entry name" value="MFS"/>
</dbReference>
<dbReference type="InterPro" id="IPR051788">
    <property type="entry name" value="MFS_Transporter"/>
</dbReference>
<proteinExistence type="predicted"/>
<dbReference type="PANTHER" id="PTHR23514:SF13">
    <property type="entry name" value="INNER MEMBRANE PROTEIN YBJJ"/>
    <property type="match status" value="1"/>
</dbReference>
<sequence>MDTVYRLRASLSLNGFDARLRMLALPLQFALFGLLMGSWAGRIPALQEGLQISHTTLSYVLLSGGLGGVLSHPFAGWMMSRLGGRRALLAAGLALCVVLPAIGLAPTVPALMLAVLMLGICGGCFGVAVNSVASRHEKATGKSEMSLLHACGCAGSLIGALIGSYAASQQIEPAAHFIRIVLPIALLLWIGFQLLPEDRGAEQSPAIAKRKFALPGGRLVLLGLLGFCAAMSENSIADWSGVYLKEHFGVSDGFAPLALSTFTVMMLLSRLVGDRLKARHGARRLITLGAGLSAIGLFLSVFAPNPHVALVGFGLSGIGLSLVFPFILSAVGKEGPMALAGVATMSNVGGLAGPPVVGAMADHLGMQATIGFIGVLSIIISLVASRSSMLK</sequence>
<dbReference type="RefSeq" id="WP_245844945.1">
    <property type="nucleotide sequence ID" value="NZ_FZOT01000007.1"/>
</dbReference>
<feature type="transmembrane region" description="Helical" evidence="5">
    <location>
        <begin position="212"/>
        <end position="233"/>
    </location>
</feature>
<keyword evidence="4 5" id="KW-0472">Membrane</keyword>
<dbReference type="Proteomes" id="UP000198284">
    <property type="component" value="Unassembled WGS sequence"/>
</dbReference>
<keyword evidence="3 5" id="KW-1133">Transmembrane helix</keyword>
<dbReference type="Gene3D" id="1.20.1250.20">
    <property type="entry name" value="MFS general substrate transporter like domains"/>
    <property type="match status" value="2"/>
</dbReference>
<dbReference type="InterPro" id="IPR036259">
    <property type="entry name" value="MFS_trans_sf"/>
</dbReference>
<evidence type="ECO:0000256" key="1">
    <source>
        <dbReference type="ARBA" id="ARBA00004141"/>
    </source>
</evidence>
<dbReference type="SUPFAM" id="SSF103473">
    <property type="entry name" value="MFS general substrate transporter"/>
    <property type="match status" value="1"/>
</dbReference>
<dbReference type="PROSITE" id="PS50850">
    <property type="entry name" value="MFS"/>
    <property type="match status" value="1"/>
</dbReference>
<organism evidence="7 8">
    <name type="scientific">Noviherbaspirillum humi</name>
    <dbReference type="NCBI Taxonomy" id="1688639"/>
    <lineage>
        <taxon>Bacteria</taxon>
        <taxon>Pseudomonadati</taxon>
        <taxon>Pseudomonadota</taxon>
        <taxon>Betaproteobacteria</taxon>
        <taxon>Burkholderiales</taxon>
        <taxon>Oxalobacteraceae</taxon>
        <taxon>Noviherbaspirillum</taxon>
    </lineage>
</organism>
<feature type="transmembrane region" description="Helical" evidence="5">
    <location>
        <begin position="285"/>
        <end position="303"/>
    </location>
</feature>
<reference evidence="7 8" key="1">
    <citation type="submission" date="2017-06" db="EMBL/GenBank/DDBJ databases">
        <authorList>
            <person name="Kim H.J."/>
            <person name="Triplett B.A."/>
        </authorList>
    </citation>
    <scope>NUCLEOTIDE SEQUENCE [LARGE SCALE GENOMIC DNA]</scope>
    <source>
        <strain evidence="7 8">U15</strain>
    </source>
</reference>
<feature type="transmembrane region" description="Helical" evidence="5">
    <location>
        <begin position="173"/>
        <end position="192"/>
    </location>
</feature>
<feature type="transmembrane region" description="Helical" evidence="5">
    <location>
        <begin position="145"/>
        <end position="167"/>
    </location>
</feature>
<dbReference type="Pfam" id="PF07690">
    <property type="entry name" value="MFS_1"/>
    <property type="match status" value="1"/>
</dbReference>
<dbReference type="InterPro" id="IPR020846">
    <property type="entry name" value="MFS_dom"/>
</dbReference>
<gene>
    <name evidence="7" type="ORF">SAMN06265795_107109</name>
</gene>
<name>A0A239HQ28_9BURK</name>
<feature type="transmembrane region" description="Helical" evidence="5">
    <location>
        <begin position="87"/>
        <end position="105"/>
    </location>
</feature>
<evidence type="ECO:0000313" key="8">
    <source>
        <dbReference type="Proteomes" id="UP000198284"/>
    </source>
</evidence>
<dbReference type="EMBL" id="FZOT01000007">
    <property type="protein sequence ID" value="SNS83442.1"/>
    <property type="molecule type" value="Genomic_DNA"/>
</dbReference>
<dbReference type="GO" id="GO:0022857">
    <property type="term" value="F:transmembrane transporter activity"/>
    <property type="evidence" value="ECO:0007669"/>
    <property type="project" value="InterPro"/>
</dbReference>
<protein>
    <submittedName>
        <fullName evidence="7">Fucose permease</fullName>
    </submittedName>
</protein>
<evidence type="ECO:0000259" key="6">
    <source>
        <dbReference type="PROSITE" id="PS50850"/>
    </source>
</evidence>
<evidence type="ECO:0000256" key="3">
    <source>
        <dbReference type="ARBA" id="ARBA00022989"/>
    </source>
</evidence>
<keyword evidence="8" id="KW-1185">Reference proteome</keyword>
<evidence type="ECO:0000256" key="5">
    <source>
        <dbReference type="SAM" id="Phobius"/>
    </source>
</evidence>
<feature type="transmembrane region" description="Helical" evidence="5">
    <location>
        <begin position="364"/>
        <end position="384"/>
    </location>
</feature>
<dbReference type="CDD" id="cd17393">
    <property type="entry name" value="MFS_MosC_like"/>
    <property type="match status" value="1"/>
</dbReference>
<keyword evidence="2 5" id="KW-0812">Transmembrane</keyword>
<feature type="transmembrane region" description="Helical" evidence="5">
    <location>
        <begin position="111"/>
        <end position="133"/>
    </location>
</feature>
<accession>A0A239HQ28</accession>
<dbReference type="AlphaFoldDB" id="A0A239HQ28"/>